<accession>A0AC11EER7</accession>
<protein>
    <submittedName>
        <fullName evidence="1">Uncharacterized protein</fullName>
    </submittedName>
</protein>
<evidence type="ECO:0000313" key="1">
    <source>
        <dbReference type="Ensembl" id="ENSOARP00020057778.1"/>
    </source>
</evidence>
<dbReference type="Ensembl" id="ENSOART00020062975.1">
    <property type="protein sequence ID" value="ENSOARP00020057778.1"/>
    <property type="gene ID" value="ENSOARG00020034574.1"/>
</dbReference>
<proteinExistence type="predicted"/>
<sequence>MGSRMFQLLLMSVFTVLFMNERDRVLSMQKNIQFCFRCEFHDGSTCFRGMKSCWKFKIAGMKRACVTDNFYYYDRIADRYHFRYSVLSCRACEEGSFMIFHDLYRETFCCTEDKCNNPEKTLNIE</sequence>
<reference evidence="1" key="1">
    <citation type="submission" date="2020-11" db="EMBL/GenBank/DDBJ databases">
        <authorList>
            <person name="Davenport K.M."/>
            <person name="Bickhart D.M."/>
            <person name="Smith T.P.L."/>
            <person name="Murdoch B.M."/>
            <person name="Rosen B.D."/>
        </authorList>
    </citation>
    <scope>NUCLEOTIDE SEQUENCE [LARGE SCALE GENOMIC DNA]</scope>
    <source>
        <strain evidence="1">OAR_USU_Benz2616</strain>
    </source>
</reference>
<organism evidence="1">
    <name type="scientific">Ovis aries</name>
    <name type="common">Sheep</name>
    <dbReference type="NCBI Taxonomy" id="9940"/>
    <lineage>
        <taxon>Eukaryota</taxon>
        <taxon>Metazoa</taxon>
        <taxon>Chordata</taxon>
        <taxon>Craniata</taxon>
        <taxon>Vertebrata</taxon>
        <taxon>Euteleostomi</taxon>
        <taxon>Mammalia</taxon>
        <taxon>Eutheria</taxon>
        <taxon>Laurasiatheria</taxon>
        <taxon>Artiodactyla</taxon>
        <taxon>Ruminantia</taxon>
        <taxon>Pecora</taxon>
        <taxon>Bovidae</taxon>
        <taxon>Caprinae</taxon>
        <taxon>Ovis</taxon>
    </lineage>
</organism>
<reference evidence="1" key="3">
    <citation type="submission" date="2025-09" db="UniProtKB">
        <authorList>
            <consortium name="Ensembl"/>
        </authorList>
    </citation>
    <scope>IDENTIFICATION</scope>
</reference>
<name>A0AC11EER7_SHEEP</name>
<reference evidence="1" key="2">
    <citation type="submission" date="2025-08" db="UniProtKB">
        <authorList>
            <consortium name="Ensembl"/>
        </authorList>
    </citation>
    <scope>IDENTIFICATION</scope>
</reference>